<gene>
    <name evidence="4" type="ORF">EV691_12746</name>
</gene>
<feature type="transmembrane region" description="Helical" evidence="2">
    <location>
        <begin position="273"/>
        <end position="292"/>
    </location>
</feature>
<dbReference type="InterPro" id="IPR050879">
    <property type="entry name" value="Acyltransferase_3"/>
</dbReference>
<comment type="caution">
    <text evidence="4">The sequence shown here is derived from an EMBL/GenBank/DDBJ whole genome shotgun (WGS) entry which is preliminary data.</text>
</comment>
<feature type="transmembrane region" description="Helical" evidence="2">
    <location>
        <begin position="76"/>
        <end position="96"/>
    </location>
</feature>
<keyword evidence="2" id="KW-0812">Transmembrane</keyword>
<feature type="transmembrane region" description="Helical" evidence="2">
    <location>
        <begin position="160"/>
        <end position="176"/>
    </location>
</feature>
<feature type="domain" description="Acyltransferase 3" evidence="3">
    <location>
        <begin position="4"/>
        <end position="315"/>
    </location>
</feature>
<accession>A0A4R1PHE0</accession>
<name>A0A4R1PHE0_9GAMM</name>
<feature type="transmembrane region" description="Helical" evidence="2">
    <location>
        <begin position="182"/>
        <end position="202"/>
    </location>
</feature>
<feature type="transmembrane region" description="Helical" evidence="2">
    <location>
        <begin position="298"/>
        <end position="320"/>
    </location>
</feature>
<dbReference type="EMBL" id="SMMU01000027">
    <property type="protein sequence ID" value="TCL27166.1"/>
    <property type="molecule type" value="Genomic_DNA"/>
</dbReference>
<proteinExistence type="predicted"/>
<feature type="transmembrane region" description="Helical" evidence="2">
    <location>
        <begin position="134"/>
        <end position="153"/>
    </location>
</feature>
<organism evidence="4 5">
    <name type="scientific">Azotobacter chroococcum</name>
    <dbReference type="NCBI Taxonomy" id="353"/>
    <lineage>
        <taxon>Bacteria</taxon>
        <taxon>Pseudomonadati</taxon>
        <taxon>Pseudomonadota</taxon>
        <taxon>Gammaproteobacteria</taxon>
        <taxon>Pseudomonadales</taxon>
        <taxon>Pseudomonadaceae</taxon>
        <taxon>Azotobacter</taxon>
    </lineage>
</organism>
<dbReference type="GO" id="GO:0016747">
    <property type="term" value="F:acyltransferase activity, transferring groups other than amino-acyl groups"/>
    <property type="evidence" value="ECO:0007669"/>
    <property type="project" value="InterPro"/>
</dbReference>
<sequence>MLVSIQALRAFAAWLVVFHHFMQVFFDFKADTLAGHLLSTRGQVGVDIFFVISGFVIHLASAGKPIASKRFILDRLIRIVPAYWIFTLLTASIIYFDARVMPVYAVDPITLLKSLLFIPAQNPGGFGFYPVLPVGWTLNFEMMFYILFALALCAGRRHRAWVTALLVLTLSGWLAHQSFVSSFYTNPVIYEFLLGIGLAVIYRRGWLPALSGRMLLAPALIAASATAMILWFDDQHPYRWLTWGVPGAALVAAMISMERLFNGSQVLRNLGDWSYSVYLVHIIVLWCGAYLLDQHLAPYLILTLCVPVITLGSWLSFTYIEMGLSRRLKHRFGLSRPAPANTEAAPRHLPGSADEESGGSHRQTR</sequence>
<evidence type="ECO:0000259" key="3">
    <source>
        <dbReference type="Pfam" id="PF01757"/>
    </source>
</evidence>
<reference evidence="4 5" key="1">
    <citation type="submission" date="2019-03" db="EMBL/GenBank/DDBJ databases">
        <title>Genomic Encyclopedia of Type Strains, Phase IV (KMG-IV): sequencing the most valuable type-strain genomes for metagenomic binning, comparative biology and taxonomic classification.</title>
        <authorList>
            <person name="Goeker M."/>
        </authorList>
    </citation>
    <scope>NUCLEOTIDE SEQUENCE [LARGE SCALE GENOMIC DNA]</scope>
    <source>
        <strain evidence="4 5">DSM 2286</strain>
    </source>
</reference>
<evidence type="ECO:0000313" key="5">
    <source>
        <dbReference type="Proteomes" id="UP000295169"/>
    </source>
</evidence>
<dbReference type="RefSeq" id="WP_131298728.1">
    <property type="nucleotide sequence ID" value="NZ_JBHLST010000021.1"/>
</dbReference>
<feature type="region of interest" description="Disordered" evidence="1">
    <location>
        <begin position="337"/>
        <end position="365"/>
    </location>
</feature>
<protein>
    <submittedName>
        <fullName evidence="4">Peptidoglycan/LPS O-acetylase OafA/YrhL</fullName>
    </submittedName>
</protein>
<evidence type="ECO:0000256" key="1">
    <source>
        <dbReference type="SAM" id="MobiDB-lite"/>
    </source>
</evidence>
<feature type="transmembrane region" description="Helical" evidence="2">
    <location>
        <begin position="238"/>
        <end position="261"/>
    </location>
</feature>
<dbReference type="Proteomes" id="UP000295169">
    <property type="component" value="Unassembled WGS sequence"/>
</dbReference>
<keyword evidence="2" id="KW-1133">Transmembrane helix</keyword>
<keyword evidence="2" id="KW-0472">Membrane</keyword>
<dbReference type="AlphaFoldDB" id="A0A4R1PHE0"/>
<dbReference type="GO" id="GO:0000271">
    <property type="term" value="P:polysaccharide biosynthetic process"/>
    <property type="evidence" value="ECO:0007669"/>
    <property type="project" value="TreeGrafter"/>
</dbReference>
<evidence type="ECO:0000256" key="2">
    <source>
        <dbReference type="SAM" id="Phobius"/>
    </source>
</evidence>
<evidence type="ECO:0000313" key="4">
    <source>
        <dbReference type="EMBL" id="TCL27166.1"/>
    </source>
</evidence>
<dbReference type="GO" id="GO:0016020">
    <property type="term" value="C:membrane"/>
    <property type="evidence" value="ECO:0007669"/>
    <property type="project" value="TreeGrafter"/>
</dbReference>
<feature type="transmembrane region" description="Helical" evidence="2">
    <location>
        <begin position="7"/>
        <end position="26"/>
    </location>
</feature>
<feature type="transmembrane region" description="Helical" evidence="2">
    <location>
        <begin position="46"/>
        <end position="64"/>
    </location>
</feature>
<dbReference type="PANTHER" id="PTHR23028">
    <property type="entry name" value="ACETYLTRANSFERASE"/>
    <property type="match status" value="1"/>
</dbReference>
<dbReference type="Pfam" id="PF01757">
    <property type="entry name" value="Acyl_transf_3"/>
    <property type="match status" value="1"/>
</dbReference>
<dbReference type="InterPro" id="IPR002656">
    <property type="entry name" value="Acyl_transf_3_dom"/>
</dbReference>
<dbReference type="PANTHER" id="PTHR23028:SF131">
    <property type="entry name" value="BLR2367 PROTEIN"/>
    <property type="match status" value="1"/>
</dbReference>
<feature type="transmembrane region" description="Helical" evidence="2">
    <location>
        <begin position="214"/>
        <end position="232"/>
    </location>
</feature>